<dbReference type="Gene3D" id="3.40.50.2000">
    <property type="entry name" value="Glycogen Phosphorylase B"/>
    <property type="match status" value="1"/>
</dbReference>
<dbReference type="PANTHER" id="PTHR46656">
    <property type="entry name" value="PUTATIVE-RELATED"/>
    <property type="match status" value="1"/>
</dbReference>
<name>A0A4Y8M0X8_9BACL</name>
<keyword evidence="2" id="KW-1185">Reference proteome</keyword>
<reference evidence="1 2" key="1">
    <citation type="submission" date="2019-03" db="EMBL/GenBank/DDBJ databases">
        <title>Cohnella endophytica sp. nov., a novel endophytic bacterium isolated from bark of Sonneratia apetala.</title>
        <authorList>
            <person name="Tuo L."/>
        </authorList>
    </citation>
    <scope>NUCLEOTIDE SEQUENCE [LARGE SCALE GENOMIC DNA]</scope>
    <source>
        <strain evidence="1 2">CCTCC AB 208254</strain>
    </source>
</reference>
<dbReference type="PANTHER" id="PTHR46656:SF3">
    <property type="entry name" value="PUTATIVE-RELATED"/>
    <property type="match status" value="1"/>
</dbReference>
<dbReference type="EMBL" id="SOMN01000010">
    <property type="protein sequence ID" value="TFE27181.1"/>
    <property type="molecule type" value="Genomic_DNA"/>
</dbReference>
<dbReference type="AlphaFoldDB" id="A0A4Y8M0X8"/>
<comment type="caution">
    <text evidence="1">The sequence shown here is derived from an EMBL/GenBank/DDBJ whole genome shotgun (WGS) entry which is preliminary data.</text>
</comment>
<evidence type="ECO:0000313" key="1">
    <source>
        <dbReference type="EMBL" id="TFE27181.1"/>
    </source>
</evidence>
<sequence length="376" mass="42631">MKQLTVFCPLFDASGYAEAARSIIFALIADGYEIRVIPKDGNKLDAGLPALQKQKLLQLCGTSVFPDGPIIHICAAQFFLPVWGRINIGMTMLECDSLPLNWVTRCNLMDQVWVPSTFNEQTFLGSGVRQEKIKVVPIGVDVNRFHPEVAPLHLERDHGRFVFLSNFEWIPRKGYNLLLRAFLEEFTGSDHVLLVIKTYDGSGYDSIGTRMCRYWNEMVDSINVSDPPLLQFITHGLSYEQIPSFYRAGFCYIIPTHGEGWNLPALEALSSGIPVITTNWSAHLDFVNLENGYLIEVEHLASIPRFGIPSDAIYNGSRWAVPSLSYTRKWMRYAVEHPEEIKEKGKLARQQVVRNWSTVKMVDRIDSLLFAIRCNG</sequence>
<dbReference type="GO" id="GO:0016740">
    <property type="term" value="F:transferase activity"/>
    <property type="evidence" value="ECO:0007669"/>
    <property type="project" value="UniProtKB-KW"/>
</dbReference>
<keyword evidence="1" id="KW-0808">Transferase</keyword>
<accession>A0A4Y8M0X8</accession>
<dbReference type="Pfam" id="PF13692">
    <property type="entry name" value="Glyco_trans_1_4"/>
    <property type="match status" value="1"/>
</dbReference>
<dbReference type="Proteomes" id="UP000297900">
    <property type="component" value="Unassembled WGS sequence"/>
</dbReference>
<evidence type="ECO:0000313" key="2">
    <source>
        <dbReference type="Proteomes" id="UP000297900"/>
    </source>
</evidence>
<gene>
    <name evidence="1" type="ORF">E2980_09760</name>
</gene>
<dbReference type="RefSeq" id="WP_135152006.1">
    <property type="nucleotide sequence ID" value="NZ_SOMN01000010.1"/>
</dbReference>
<organism evidence="1 2">
    <name type="scientific">Cohnella luojiensis</name>
    <dbReference type="NCBI Taxonomy" id="652876"/>
    <lineage>
        <taxon>Bacteria</taxon>
        <taxon>Bacillati</taxon>
        <taxon>Bacillota</taxon>
        <taxon>Bacilli</taxon>
        <taxon>Bacillales</taxon>
        <taxon>Paenibacillaceae</taxon>
        <taxon>Cohnella</taxon>
    </lineage>
</organism>
<protein>
    <submittedName>
        <fullName evidence="1">Glycosyltransferase</fullName>
    </submittedName>
</protein>
<dbReference type="SUPFAM" id="SSF53756">
    <property type="entry name" value="UDP-Glycosyltransferase/glycogen phosphorylase"/>
    <property type="match status" value="1"/>
</dbReference>
<proteinExistence type="predicted"/>
<dbReference type="OrthoDB" id="440232at2"/>